<dbReference type="Proteomes" id="UP000006039">
    <property type="component" value="Unassembled WGS sequence"/>
</dbReference>
<dbReference type="Gene3D" id="1.10.405.10">
    <property type="entry name" value="Guanine Nucleotide Dissociation Inhibitor, domain 1"/>
    <property type="match status" value="1"/>
</dbReference>
<evidence type="ECO:0000259" key="8">
    <source>
        <dbReference type="Pfam" id="PF01593"/>
    </source>
</evidence>
<dbReference type="HOGENOM" id="CLU_004498_0_4_1"/>
<dbReference type="InterPro" id="IPR036188">
    <property type="entry name" value="FAD/NAD-bd_sf"/>
</dbReference>
<dbReference type="STRING" id="644352.J3P1F3"/>
<evidence type="ECO:0000313" key="11">
    <source>
        <dbReference type="Proteomes" id="UP000006039"/>
    </source>
</evidence>
<dbReference type="InterPro" id="IPR002937">
    <property type="entry name" value="Amino_oxidase"/>
</dbReference>
<dbReference type="AlphaFoldDB" id="J3P1F3"/>
<reference evidence="9" key="3">
    <citation type="submission" date="2010-09" db="EMBL/GenBank/DDBJ databases">
        <title>Annotation of Gaeumannomyces graminis var. tritici R3-111a-1.</title>
        <authorList>
            <consortium name="The Broad Institute Genome Sequencing Platform"/>
            <person name="Ma L.-J."/>
            <person name="Dead R."/>
            <person name="Young S.K."/>
            <person name="Zeng Q."/>
            <person name="Gargeya S."/>
            <person name="Fitzgerald M."/>
            <person name="Haas B."/>
            <person name="Abouelleil A."/>
            <person name="Alvarado L."/>
            <person name="Arachchi H.M."/>
            <person name="Berlin A."/>
            <person name="Brown A."/>
            <person name="Chapman S.B."/>
            <person name="Chen Z."/>
            <person name="Dunbar C."/>
            <person name="Freedman E."/>
            <person name="Gearin G."/>
            <person name="Gellesch M."/>
            <person name="Goldberg J."/>
            <person name="Griggs A."/>
            <person name="Gujja S."/>
            <person name="Heiman D."/>
            <person name="Howarth C."/>
            <person name="Larson L."/>
            <person name="Lui A."/>
            <person name="MacDonald P.J.P."/>
            <person name="Mehta T."/>
            <person name="Montmayeur A."/>
            <person name="Murphy C."/>
            <person name="Neiman D."/>
            <person name="Pearson M."/>
            <person name="Priest M."/>
            <person name="Roberts A."/>
            <person name="Saif S."/>
            <person name="Shea T."/>
            <person name="Shenoy N."/>
            <person name="Sisk P."/>
            <person name="Stolte C."/>
            <person name="Sykes S."/>
            <person name="Yandava C."/>
            <person name="Wortman J."/>
            <person name="Nusbaum C."/>
            <person name="Birren B."/>
        </authorList>
    </citation>
    <scope>NUCLEOTIDE SEQUENCE</scope>
    <source>
        <strain evidence="9">R3-111a-1</strain>
    </source>
</reference>
<comment type="catalytic activity">
    <reaction evidence="4">
        <text>a secondary aliphatic amine + O2 + H2O = a primary amine + an aldehyde + H2O2</text>
        <dbReference type="Rhea" id="RHEA:26414"/>
        <dbReference type="ChEBI" id="CHEBI:15377"/>
        <dbReference type="ChEBI" id="CHEBI:15379"/>
        <dbReference type="ChEBI" id="CHEBI:16240"/>
        <dbReference type="ChEBI" id="CHEBI:17478"/>
        <dbReference type="ChEBI" id="CHEBI:58855"/>
        <dbReference type="ChEBI" id="CHEBI:65296"/>
        <dbReference type="EC" id="1.4.3.4"/>
    </reaction>
</comment>
<proteinExistence type="inferred from homology"/>
<reference evidence="9" key="2">
    <citation type="submission" date="2010-07" db="EMBL/GenBank/DDBJ databases">
        <authorList>
            <consortium name="The Broad Institute Genome Sequencing Platform"/>
            <consortium name="Broad Institute Genome Sequencing Center for Infectious Disease"/>
            <person name="Ma L.-J."/>
            <person name="Dead R."/>
            <person name="Young S."/>
            <person name="Zeng Q."/>
            <person name="Koehrsen M."/>
            <person name="Alvarado L."/>
            <person name="Berlin A."/>
            <person name="Chapman S.B."/>
            <person name="Chen Z."/>
            <person name="Freedman E."/>
            <person name="Gellesch M."/>
            <person name="Goldberg J."/>
            <person name="Griggs A."/>
            <person name="Gujja S."/>
            <person name="Heilman E.R."/>
            <person name="Heiman D."/>
            <person name="Hepburn T."/>
            <person name="Howarth C."/>
            <person name="Jen D."/>
            <person name="Larson L."/>
            <person name="Mehta T."/>
            <person name="Neiman D."/>
            <person name="Pearson M."/>
            <person name="Roberts A."/>
            <person name="Saif S."/>
            <person name="Shea T."/>
            <person name="Shenoy N."/>
            <person name="Sisk P."/>
            <person name="Stolte C."/>
            <person name="Sykes S."/>
            <person name="Walk T."/>
            <person name="White J."/>
            <person name="Yandava C."/>
            <person name="Haas B."/>
            <person name="Nusbaum C."/>
            <person name="Birren B."/>
        </authorList>
    </citation>
    <scope>NUCLEOTIDE SEQUENCE</scope>
    <source>
        <strain evidence="9">R3-111a-1</strain>
    </source>
</reference>
<dbReference type="PANTHER" id="PTHR43563">
    <property type="entry name" value="AMINE OXIDASE"/>
    <property type="match status" value="1"/>
</dbReference>
<dbReference type="GO" id="GO:0097621">
    <property type="term" value="F:monoamine oxidase activity"/>
    <property type="evidence" value="ECO:0007669"/>
    <property type="project" value="UniProtKB-EC"/>
</dbReference>
<dbReference type="Gene3D" id="3.50.50.60">
    <property type="entry name" value="FAD/NAD(P)-binding domain"/>
    <property type="match status" value="1"/>
</dbReference>
<dbReference type="VEuPathDB" id="FungiDB:GGTG_07350"/>
<dbReference type="eggNOG" id="KOG0029">
    <property type="taxonomic scope" value="Eukaryota"/>
</dbReference>
<reference evidence="11" key="1">
    <citation type="submission" date="2010-07" db="EMBL/GenBank/DDBJ databases">
        <title>The genome sequence of Gaeumannomyces graminis var. tritici strain R3-111a-1.</title>
        <authorList>
            <consortium name="The Broad Institute Genome Sequencing Platform"/>
            <person name="Ma L.-J."/>
            <person name="Dead R."/>
            <person name="Young S."/>
            <person name="Zeng Q."/>
            <person name="Koehrsen M."/>
            <person name="Alvarado L."/>
            <person name="Berlin A."/>
            <person name="Chapman S.B."/>
            <person name="Chen Z."/>
            <person name="Freedman E."/>
            <person name="Gellesch M."/>
            <person name="Goldberg J."/>
            <person name="Griggs A."/>
            <person name="Gujja S."/>
            <person name="Heilman E.R."/>
            <person name="Heiman D."/>
            <person name="Hepburn T."/>
            <person name="Howarth C."/>
            <person name="Jen D."/>
            <person name="Larson L."/>
            <person name="Mehta T."/>
            <person name="Neiman D."/>
            <person name="Pearson M."/>
            <person name="Roberts A."/>
            <person name="Saif S."/>
            <person name="Shea T."/>
            <person name="Shenoy N."/>
            <person name="Sisk P."/>
            <person name="Stolte C."/>
            <person name="Sykes S."/>
            <person name="Walk T."/>
            <person name="White J."/>
            <person name="Yandava C."/>
            <person name="Haas B."/>
            <person name="Nusbaum C."/>
            <person name="Birren B."/>
        </authorList>
    </citation>
    <scope>NUCLEOTIDE SEQUENCE [LARGE SCALE GENOMIC DNA]</scope>
    <source>
        <strain evidence="11">R3-111a-1</strain>
    </source>
</reference>
<keyword evidence="6" id="KW-0285">Flavoprotein</keyword>
<comment type="cofactor">
    <cofactor evidence="1 6">
        <name>FAD</name>
        <dbReference type="ChEBI" id="CHEBI:57692"/>
    </cofactor>
</comment>
<keyword evidence="7" id="KW-0732">Signal</keyword>
<dbReference type="RefSeq" id="XP_009223438.1">
    <property type="nucleotide sequence ID" value="XM_009225174.1"/>
</dbReference>
<evidence type="ECO:0000256" key="1">
    <source>
        <dbReference type="ARBA" id="ARBA00001974"/>
    </source>
</evidence>
<accession>J3P1F3</accession>
<dbReference type="SUPFAM" id="SSF51905">
    <property type="entry name" value="FAD/NAD(P)-binding domain"/>
    <property type="match status" value="1"/>
</dbReference>
<gene>
    <name evidence="10" type="primary">20347808</name>
    <name evidence="9" type="ORF">GGTG_07350</name>
</gene>
<evidence type="ECO:0000313" key="9">
    <source>
        <dbReference type="EMBL" id="EJT77438.1"/>
    </source>
</evidence>
<keyword evidence="6" id="KW-0274">FAD</keyword>
<reference evidence="10" key="4">
    <citation type="journal article" date="2015" name="G3 (Bethesda)">
        <title>Genome sequences of three phytopathogenic species of the Magnaporthaceae family of fungi.</title>
        <authorList>
            <person name="Okagaki L.H."/>
            <person name="Nunes C.C."/>
            <person name="Sailsbery J."/>
            <person name="Clay B."/>
            <person name="Brown D."/>
            <person name="John T."/>
            <person name="Oh Y."/>
            <person name="Young N."/>
            <person name="Fitzgerald M."/>
            <person name="Haas B.J."/>
            <person name="Zeng Q."/>
            <person name="Young S."/>
            <person name="Adiconis X."/>
            <person name="Fan L."/>
            <person name="Levin J.Z."/>
            <person name="Mitchell T.K."/>
            <person name="Okubara P.A."/>
            <person name="Farman M.L."/>
            <person name="Kohn L.M."/>
            <person name="Birren B."/>
            <person name="Ma L.-J."/>
            <person name="Dean R.A."/>
        </authorList>
    </citation>
    <scope>NUCLEOTIDE SEQUENCE</scope>
    <source>
        <strain evidence="10">R3-111a-1</strain>
    </source>
</reference>
<dbReference type="OrthoDB" id="5046242at2759"/>
<feature type="binding site" evidence="5">
    <location>
        <position position="46"/>
    </location>
    <ligand>
        <name>FAD</name>
        <dbReference type="ChEBI" id="CHEBI:57692"/>
    </ligand>
</feature>
<evidence type="ECO:0000256" key="7">
    <source>
        <dbReference type="SAM" id="SignalP"/>
    </source>
</evidence>
<dbReference type="Gene3D" id="3.90.660.10">
    <property type="match status" value="1"/>
</dbReference>
<feature type="domain" description="Amine oxidase" evidence="8">
    <location>
        <begin position="45"/>
        <end position="489"/>
    </location>
</feature>
<evidence type="ECO:0000256" key="2">
    <source>
        <dbReference type="ARBA" id="ARBA00005995"/>
    </source>
</evidence>
<organism evidence="9">
    <name type="scientific">Gaeumannomyces tritici (strain R3-111a-1)</name>
    <name type="common">Wheat and barley take-all root rot fungus</name>
    <name type="synonym">Gaeumannomyces graminis var. tritici</name>
    <dbReference type="NCBI Taxonomy" id="644352"/>
    <lineage>
        <taxon>Eukaryota</taxon>
        <taxon>Fungi</taxon>
        <taxon>Dikarya</taxon>
        <taxon>Ascomycota</taxon>
        <taxon>Pezizomycotina</taxon>
        <taxon>Sordariomycetes</taxon>
        <taxon>Sordariomycetidae</taxon>
        <taxon>Magnaporthales</taxon>
        <taxon>Magnaporthaceae</taxon>
        <taxon>Gaeumannomyces</taxon>
    </lineage>
</organism>
<feature type="binding site" evidence="5">
    <location>
        <position position="376"/>
    </location>
    <ligand>
        <name>substrate</name>
    </ligand>
</feature>
<keyword evidence="3 6" id="KW-0560">Oxidoreductase</keyword>
<reference evidence="10" key="5">
    <citation type="submission" date="2018-04" db="UniProtKB">
        <authorList>
            <consortium name="EnsemblFungi"/>
        </authorList>
    </citation>
    <scope>IDENTIFICATION</scope>
    <source>
        <strain evidence="10">R3-111a-1</strain>
    </source>
</reference>
<dbReference type="GeneID" id="20347808"/>
<dbReference type="PANTHER" id="PTHR43563:SF14">
    <property type="entry name" value="AMINE OXIDASE"/>
    <property type="match status" value="1"/>
</dbReference>
<dbReference type="EC" id="1.4.3.-" evidence="6"/>
<feature type="signal peptide" evidence="7">
    <location>
        <begin position="1"/>
        <end position="26"/>
    </location>
</feature>
<dbReference type="EnsemblFungi" id="EJT77438">
    <property type="protein sequence ID" value="EJT77438"/>
    <property type="gene ID" value="GGTG_07350"/>
</dbReference>
<feature type="binding site" evidence="5">
    <location>
        <begin position="65"/>
        <end position="66"/>
    </location>
    <ligand>
        <name>FAD</name>
        <dbReference type="ChEBI" id="CHEBI:57692"/>
    </ligand>
</feature>
<dbReference type="SUPFAM" id="SSF54373">
    <property type="entry name" value="FAD-linked reductases, C-terminal domain"/>
    <property type="match status" value="1"/>
</dbReference>
<dbReference type="InterPro" id="IPR001613">
    <property type="entry name" value="Flavin_amine_oxidase"/>
</dbReference>
<protein>
    <recommendedName>
        <fullName evidence="6">Amine oxidase</fullName>
        <ecNumber evidence="6">1.4.3.-</ecNumber>
    </recommendedName>
</protein>
<sequence length="497" mass="53464">MVHRLSLRGIASRLILLLSSMPVTSGAAVAEKPVEMDVVVVGGGFSGLMSGYELQQAGLKAVVLEAKDTIGGRSRSVKRKSGPGIIELGATWINNHTQKEVYALTQKFGLDTAVQYLQGNSVVQGPDGKIIQVSLGGPNTDNPELQELEKVFFGLLITTEHDIDIRNFDKFPVDQDVSVTDWVAQKGLGGIEHVQGLTKRLVTSTVGREPEEVGAHYFLDYVKSGHGLISLSTDDEKGAQYLKVKQGTTAIATGLADAMTPGSVLVNSPVTSVKHTCDGALVTTGKGKQFKAKRVIFAIPTNTYADIDIKPALPAEKQELFSSAKPGVYAKLILSYREPWWRNAQLDGKFSSVNGPVCFSWDTSDPSLDQYSLAVFVAADAAARWHALPDKERRAAVVEHLAMLAGAVDSKLADKARDTLEINYVEWTKESHIWGAPTNSMGPGMLRKYGETLRRPVGVLHFGGGDTAYEWKGYLEGAVLAGSRAAEEVASVLAGRG</sequence>
<comment type="similarity">
    <text evidence="2 6">Belongs to the flavin monoamine oxidase family.</text>
</comment>
<evidence type="ECO:0000256" key="6">
    <source>
        <dbReference type="RuleBase" id="RU362067"/>
    </source>
</evidence>
<keyword evidence="11" id="KW-1185">Reference proteome</keyword>
<dbReference type="Pfam" id="PF01593">
    <property type="entry name" value="Amino_oxidase"/>
    <property type="match status" value="1"/>
</dbReference>
<name>J3P1F3_GAET3</name>
<dbReference type="InterPro" id="IPR050703">
    <property type="entry name" value="Flavin_MAO"/>
</dbReference>
<dbReference type="EMBL" id="GL385397">
    <property type="protein sequence ID" value="EJT77438.1"/>
    <property type="molecule type" value="Genomic_DNA"/>
</dbReference>
<feature type="chain" id="PRO_5015094809" description="Amine oxidase" evidence="7">
    <location>
        <begin position="27"/>
        <end position="497"/>
    </location>
</feature>
<evidence type="ECO:0000313" key="10">
    <source>
        <dbReference type="EnsemblFungi" id="EJT77438"/>
    </source>
</evidence>
<evidence type="ECO:0000256" key="5">
    <source>
        <dbReference type="PIRSR" id="PIRSR601613-1"/>
    </source>
</evidence>
<feature type="binding site" evidence="5">
    <location>
        <position position="270"/>
    </location>
    <ligand>
        <name>FAD</name>
        <dbReference type="ChEBI" id="CHEBI:57692"/>
    </ligand>
</feature>
<dbReference type="PRINTS" id="PR00757">
    <property type="entry name" value="AMINEOXDASEF"/>
</dbReference>
<evidence type="ECO:0000256" key="4">
    <source>
        <dbReference type="ARBA" id="ARBA00048448"/>
    </source>
</evidence>
<evidence type="ECO:0000256" key="3">
    <source>
        <dbReference type="ARBA" id="ARBA00023002"/>
    </source>
</evidence>